<name>A0A2P7TZK0_9NEIS</name>
<dbReference type="AlphaFoldDB" id="A0A2P7TZK0"/>
<dbReference type="PROSITE" id="PS50977">
    <property type="entry name" value="HTH_TETR_2"/>
    <property type="match status" value="1"/>
</dbReference>
<dbReference type="InterPro" id="IPR009057">
    <property type="entry name" value="Homeodomain-like_sf"/>
</dbReference>
<comment type="caution">
    <text evidence="4">The sequence shown here is derived from an EMBL/GenBank/DDBJ whole genome shotgun (WGS) entry which is preliminary data.</text>
</comment>
<dbReference type="OrthoDB" id="9809772at2"/>
<dbReference type="PRINTS" id="PR00455">
    <property type="entry name" value="HTHTETR"/>
</dbReference>
<keyword evidence="1 2" id="KW-0238">DNA-binding</keyword>
<evidence type="ECO:0000313" key="4">
    <source>
        <dbReference type="EMBL" id="PSJ80152.1"/>
    </source>
</evidence>
<protein>
    <submittedName>
        <fullName evidence="4">TetR/AcrR family transcriptional regulator</fullName>
    </submittedName>
</protein>
<dbReference type="InterPro" id="IPR050624">
    <property type="entry name" value="HTH-type_Tx_Regulator"/>
</dbReference>
<dbReference type="Proteomes" id="UP000241868">
    <property type="component" value="Unassembled WGS sequence"/>
</dbReference>
<dbReference type="RefSeq" id="WP_106741841.1">
    <property type="nucleotide sequence ID" value="NZ_PXYY01000045.1"/>
</dbReference>
<keyword evidence="5" id="KW-1185">Reference proteome</keyword>
<dbReference type="GO" id="GO:0003677">
    <property type="term" value="F:DNA binding"/>
    <property type="evidence" value="ECO:0007669"/>
    <property type="project" value="UniProtKB-UniRule"/>
</dbReference>
<dbReference type="EMBL" id="PXYY01000045">
    <property type="protein sequence ID" value="PSJ80152.1"/>
    <property type="molecule type" value="Genomic_DNA"/>
</dbReference>
<evidence type="ECO:0000256" key="2">
    <source>
        <dbReference type="PROSITE-ProRule" id="PRU00335"/>
    </source>
</evidence>
<dbReference type="PANTHER" id="PTHR43479">
    <property type="entry name" value="ACREF/ENVCD OPERON REPRESSOR-RELATED"/>
    <property type="match status" value="1"/>
</dbReference>
<gene>
    <name evidence="4" type="ORF">C7N83_07875</name>
</gene>
<dbReference type="Gene3D" id="1.10.357.10">
    <property type="entry name" value="Tetracycline Repressor, domain 2"/>
    <property type="match status" value="1"/>
</dbReference>
<accession>A0A2P7TZK0</accession>
<evidence type="ECO:0000256" key="1">
    <source>
        <dbReference type="ARBA" id="ARBA00023125"/>
    </source>
</evidence>
<evidence type="ECO:0000259" key="3">
    <source>
        <dbReference type="PROSITE" id="PS50977"/>
    </source>
</evidence>
<reference evidence="4 5" key="1">
    <citation type="submission" date="2018-03" db="EMBL/GenBank/DDBJ databases">
        <title>Neisseria weixii sp. nov., isolated from the intestinal contents of Tibetan Plateau pika (Ochotona curzoniae) in Yushu, Qinghai Province, China.</title>
        <authorList>
            <person name="Gui Z."/>
        </authorList>
    </citation>
    <scope>NUCLEOTIDE SEQUENCE [LARGE SCALE GENOMIC DNA]</scope>
    <source>
        <strain evidence="4 5">ATCC 51483</strain>
    </source>
</reference>
<dbReference type="SUPFAM" id="SSF46689">
    <property type="entry name" value="Homeodomain-like"/>
    <property type="match status" value="1"/>
</dbReference>
<dbReference type="InterPro" id="IPR001647">
    <property type="entry name" value="HTH_TetR"/>
</dbReference>
<evidence type="ECO:0000313" key="5">
    <source>
        <dbReference type="Proteomes" id="UP000241868"/>
    </source>
</evidence>
<feature type="domain" description="HTH tetR-type" evidence="3">
    <location>
        <begin position="8"/>
        <end position="68"/>
    </location>
</feature>
<proteinExistence type="predicted"/>
<organism evidence="4 5">
    <name type="scientific">Neisseria iguanae</name>
    <dbReference type="NCBI Taxonomy" id="90242"/>
    <lineage>
        <taxon>Bacteria</taxon>
        <taxon>Pseudomonadati</taxon>
        <taxon>Pseudomonadota</taxon>
        <taxon>Betaproteobacteria</taxon>
        <taxon>Neisseriales</taxon>
        <taxon>Neisseriaceae</taxon>
        <taxon>Neisseria</taxon>
    </lineage>
</organism>
<dbReference type="Pfam" id="PF00440">
    <property type="entry name" value="TetR_N"/>
    <property type="match status" value="1"/>
</dbReference>
<sequence>MVITIKQQAQRQAIITATVALIEQNDIDSLTVRQVCKQANIATGTFYHYFQNKDELLLSFIMESSFDDFVLHTPLDDIGGRIGELYWILIDKYLSFGKGFIQSFYTPGNRALSAYMSQTRGQFLAGTVMARCEKELQDAKDKQILQADSDVHELSVDICTLVKGLMFEYCLSDDEMNLRQTLDRMIGRYLAGVI</sequence>
<feature type="DNA-binding region" description="H-T-H motif" evidence="2">
    <location>
        <begin position="31"/>
        <end position="50"/>
    </location>
</feature>
<dbReference type="PANTHER" id="PTHR43479:SF11">
    <property type="entry name" value="ACREF_ENVCD OPERON REPRESSOR-RELATED"/>
    <property type="match status" value="1"/>
</dbReference>